<protein>
    <submittedName>
        <fullName evidence="2">Uncharacterized protein</fullName>
    </submittedName>
</protein>
<proteinExistence type="predicted"/>
<feature type="compositionally biased region" description="Low complexity" evidence="1">
    <location>
        <begin position="265"/>
        <end position="284"/>
    </location>
</feature>
<feature type="region of interest" description="Disordered" evidence="1">
    <location>
        <begin position="265"/>
        <end position="286"/>
    </location>
</feature>
<feature type="non-terminal residue" evidence="2">
    <location>
        <position position="1"/>
    </location>
</feature>
<feature type="compositionally biased region" description="Gly residues" evidence="1">
    <location>
        <begin position="114"/>
        <end position="128"/>
    </location>
</feature>
<feature type="region of interest" description="Disordered" evidence="1">
    <location>
        <begin position="1"/>
        <end position="25"/>
    </location>
</feature>
<dbReference type="AlphaFoldDB" id="A0AAD3DEX8"/>
<organism evidence="2 3">
    <name type="scientific">Astrephomene gubernaculifera</name>
    <dbReference type="NCBI Taxonomy" id="47775"/>
    <lineage>
        <taxon>Eukaryota</taxon>
        <taxon>Viridiplantae</taxon>
        <taxon>Chlorophyta</taxon>
        <taxon>core chlorophytes</taxon>
        <taxon>Chlorophyceae</taxon>
        <taxon>CS clade</taxon>
        <taxon>Chlamydomonadales</taxon>
        <taxon>Astrephomenaceae</taxon>
        <taxon>Astrephomene</taxon>
    </lineage>
</organism>
<dbReference type="EMBL" id="BMAR01000001">
    <property type="protein sequence ID" value="GFR40348.1"/>
    <property type="molecule type" value="Genomic_DNA"/>
</dbReference>
<keyword evidence="3" id="KW-1185">Reference proteome</keyword>
<accession>A0AAD3DEX8</accession>
<gene>
    <name evidence="2" type="ORF">Agub_g892</name>
</gene>
<evidence type="ECO:0000313" key="2">
    <source>
        <dbReference type="EMBL" id="GFR40348.1"/>
    </source>
</evidence>
<reference evidence="2 3" key="1">
    <citation type="journal article" date="2021" name="Sci. Rep.">
        <title>Genome sequencing of the multicellular alga Astrephomene provides insights into convergent evolution of germ-soma differentiation.</title>
        <authorList>
            <person name="Yamashita S."/>
            <person name="Yamamoto K."/>
            <person name="Matsuzaki R."/>
            <person name="Suzuki S."/>
            <person name="Yamaguchi H."/>
            <person name="Hirooka S."/>
            <person name="Minakuchi Y."/>
            <person name="Miyagishima S."/>
            <person name="Kawachi M."/>
            <person name="Toyoda A."/>
            <person name="Nozaki H."/>
        </authorList>
    </citation>
    <scope>NUCLEOTIDE SEQUENCE [LARGE SCALE GENOMIC DNA]</scope>
    <source>
        <strain evidence="2 3">NIES-4017</strain>
    </source>
</reference>
<sequence>PAPSPVSSLPPSPPPSPQPPSPQPPVVAAVALTAVLQASQQRFCGWGLWPAGVNDITTPPALECPGSPAAEAASAAANTTTNAAGGTSSGTPASASAWWLPLALSAAGGSSSSSGGGGDSGSGGGGSGLVVLGGPAATPQTLPLPLPLPAASWSLRRPGFTEMYLASYDPQPLTTTSAGAAAPHSHLASLLSAVKSGFGLVSACTSNTTSTSSPSSSSSSSETSSDSALAARLAALQDAQSIIQDTLLRAFSPFALITTTTTTTSTALSSSTDSNNATSATASTQQLRQSLLLPPGSVTGAAAPNNSAPLPVLLAAIDAALTSPLSYTGAGLYSLAQPALLALEHLQGLLAASSLDPATPHCNDDLAAWALARLQPLAAAALATSTSNASNTPASANACVGNSDSSFSSSSSPSSISAASLTDRFLLRLSQSSLLTEAAMWGDTAAAAFACAQARNLMRVGRNQTSS</sequence>
<feature type="region of interest" description="Disordered" evidence="1">
    <location>
        <begin position="109"/>
        <end position="134"/>
    </location>
</feature>
<feature type="non-terminal residue" evidence="2">
    <location>
        <position position="467"/>
    </location>
</feature>
<comment type="caution">
    <text evidence="2">The sequence shown here is derived from an EMBL/GenBank/DDBJ whole genome shotgun (WGS) entry which is preliminary data.</text>
</comment>
<evidence type="ECO:0000256" key="1">
    <source>
        <dbReference type="SAM" id="MobiDB-lite"/>
    </source>
</evidence>
<evidence type="ECO:0000313" key="3">
    <source>
        <dbReference type="Proteomes" id="UP001054857"/>
    </source>
</evidence>
<dbReference type="Proteomes" id="UP001054857">
    <property type="component" value="Unassembled WGS sequence"/>
</dbReference>
<name>A0AAD3DEX8_9CHLO</name>